<organism evidence="2 3">
    <name type="scientific">Massarina eburnea CBS 473.64</name>
    <dbReference type="NCBI Taxonomy" id="1395130"/>
    <lineage>
        <taxon>Eukaryota</taxon>
        <taxon>Fungi</taxon>
        <taxon>Dikarya</taxon>
        <taxon>Ascomycota</taxon>
        <taxon>Pezizomycotina</taxon>
        <taxon>Dothideomycetes</taxon>
        <taxon>Pleosporomycetidae</taxon>
        <taxon>Pleosporales</taxon>
        <taxon>Massarineae</taxon>
        <taxon>Massarinaceae</taxon>
        <taxon>Massarina</taxon>
    </lineage>
</organism>
<evidence type="ECO:0000256" key="1">
    <source>
        <dbReference type="SAM" id="MobiDB-lite"/>
    </source>
</evidence>
<name>A0A6A6RUZ7_9PLEO</name>
<dbReference type="EMBL" id="MU006788">
    <property type="protein sequence ID" value="KAF2639007.1"/>
    <property type="molecule type" value="Genomic_DNA"/>
</dbReference>
<proteinExistence type="predicted"/>
<protein>
    <submittedName>
        <fullName evidence="2">Uncharacterized protein</fullName>
    </submittedName>
</protein>
<dbReference type="Proteomes" id="UP000799753">
    <property type="component" value="Unassembled WGS sequence"/>
</dbReference>
<dbReference type="AlphaFoldDB" id="A0A6A6RUZ7"/>
<keyword evidence="3" id="KW-1185">Reference proteome</keyword>
<feature type="region of interest" description="Disordered" evidence="1">
    <location>
        <begin position="91"/>
        <end position="113"/>
    </location>
</feature>
<reference evidence="2" key="1">
    <citation type="journal article" date="2020" name="Stud. Mycol.">
        <title>101 Dothideomycetes genomes: a test case for predicting lifestyles and emergence of pathogens.</title>
        <authorList>
            <person name="Haridas S."/>
            <person name="Albert R."/>
            <person name="Binder M."/>
            <person name="Bloem J."/>
            <person name="Labutti K."/>
            <person name="Salamov A."/>
            <person name="Andreopoulos B."/>
            <person name="Baker S."/>
            <person name="Barry K."/>
            <person name="Bills G."/>
            <person name="Bluhm B."/>
            <person name="Cannon C."/>
            <person name="Castanera R."/>
            <person name="Culley D."/>
            <person name="Daum C."/>
            <person name="Ezra D."/>
            <person name="Gonzalez J."/>
            <person name="Henrissat B."/>
            <person name="Kuo A."/>
            <person name="Liang C."/>
            <person name="Lipzen A."/>
            <person name="Lutzoni F."/>
            <person name="Magnuson J."/>
            <person name="Mondo S."/>
            <person name="Nolan M."/>
            <person name="Ohm R."/>
            <person name="Pangilinan J."/>
            <person name="Park H.-J."/>
            <person name="Ramirez L."/>
            <person name="Alfaro M."/>
            <person name="Sun H."/>
            <person name="Tritt A."/>
            <person name="Yoshinaga Y."/>
            <person name="Zwiers L.-H."/>
            <person name="Turgeon B."/>
            <person name="Goodwin S."/>
            <person name="Spatafora J."/>
            <person name="Crous P."/>
            <person name="Grigoriev I."/>
        </authorList>
    </citation>
    <scope>NUCLEOTIDE SEQUENCE</scope>
    <source>
        <strain evidence="2">CBS 473.64</strain>
    </source>
</reference>
<sequence>MRFRMWRPAAVASFSAPVARSTPPLNSPTPCRWPPMFPCLLYARLHPTDVFMPKAPESLRGCRSLRIGERAGSSLGTKVGCSARVASAAQPALPPSRPACCKRHEDAMPTPTP</sequence>
<evidence type="ECO:0000313" key="3">
    <source>
        <dbReference type="Proteomes" id="UP000799753"/>
    </source>
</evidence>
<gene>
    <name evidence="2" type="ORF">P280DRAFT_471000</name>
</gene>
<accession>A0A6A6RUZ7</accession>
<evidence type="ECO:0000313" key="2">
    <source>
        <dbReference type="EMBL" id="KAF2639007.1"/>
    </source>
</evidence>